<evidence type="ECO:0000259" key="14">
    <source>
        <dbReference type="Pfam" id="PF08393"/>
    </source>
</evidence>
<evidence type="ECO:0000256" key="11">
    <source>
        <dbReference type="ARBA" id="ARBA00023212"/>
    </source>
</evidence>
<dbReference type="FunFam" id="3.20.180.20:FF:000003">
    <property type="entry name" value="Dynein heavy chain 12, axonemal"/>
    <property type="match status" value="1"/>
</dbReference>
<dbReference type="InterPro" id="IPR026983">
    <property type="entry name" value="DHC"/>
</dbReference>
<dbReference type="GO" id="GO:0005524">
    <property type="term" value="F:ATP binding"/>
    <property type="evidence" value="ECO:0007669"/>
    <property type="project" value="UniProtKB-KW"/>
</dbReference>
<dbReference type="Pfam" id="PF12774">
    <property type="entry name" value="AAA_6"/>
    <property type="match status" value="1"/>
</dbReference>
<keyword evidence="16" id="KW-1185">Reference proteome</keyword>
<keyword evidence="6" id="KW-0067">ATP-binding</keyword>
<evidence type="ECO:0000313" key="17">
    <source>
        <dbReference type="RefSeq" id="XP_032134687.1"/>
    </source>
</evidence>
<dbReference type="Gene3D" id="1.10.287.2620">
    <property type="match status" value="1"/>
</dbReference>
<evidence type="ECO:0000256" key="5">
    <source>
        <dbReference type="ARBA" id="ARBA00022741"/>
    </source>
</evidence>
<dbReference type="CTD" id="56171"/>
<dbReference type="InterPro" id="IPR042228">
    <property type="entry name" value="Dynein_linker_3"/>
</dbReference>
<evidence type="ECO:0000256" key="12">
    <source>
        <dbReference type="ARBA" id="ARBA00023273"/>
    </source>
</evidence>
<keyword evidence="12" id="KW-0966">Cell projection</keyword>
<dbReference type="GO" id="GO:0051959">
    <property type="term" value="F:dynein light intermediate chain binding"/>
    <property type="evidence" value="ECO:0007669"/>
    <property type="project" value="InterPro"/>
</dbReference>
<evidence type="ECO:0000256" key="7">
    <source>
        <dbReference type="ARBA" id="ARBA00023017"/>
    </source>
</evidence>
<comment type="similarity">
    <text evidence="2">Belongs to the dynein heavy chain family.</text>
</comment>
<evidence type="ECO:0000256" key="9">
    <source>
        <dbReference type="ARBA" id="ARBA00023069"/>
    </source>
</evidence>
<dbReference type="FunFam" id="1.20.140.100:FF:000004">
    <property type="entry name" value="Dynein axonemal heavy chain 6"/>
    <property type="match status" value="1"/>
</dbReference>
<comment type="subcellular location">
    <subcellularLocation>
        <location evidence="1">Cytoplasm</location>
        <location evidence="1">Cytoskeleton</location>
        <location evidence="1">Cilium axoneme</location>
    </subcellularLocation>
</comment>
<feature type="domain" description="Dynein heavy chain hydrolytic ATP-binding dynein motor region" evidence="15">
    <location>
        <begin position="1290"/>
        <end position="1312"/>
    </location>
</feature>
<evidence type="ECO:0000256" key="1">
    <source>
        <dbReference type="ARBA" id="ARBA00004430"/>
    </source>
</evidence>
<feature type="compositionally biased region" description="Basic and acidic residues" evidence="13">
    <location>
        <begin position="1"/>
        <end position="15"/>
    </location>
</feature>
<reference evidence="17" key="1">
    <citation type="submission" date="2025-08" db="UniProtKB">
        <authorList>
            <consortium name="RefSeq"/>
        </authorList>
    </citation>
    <scope>IDENTIFICATION</scope>
    <source>
        <tissue evidence="17">Blood</tissue>
    </source>
</reference>
<keyword evidence="5" id="KW-0547">Nucleotide-binding</keyword>
<dbReference type="Gene3D" id="1.20.140.100">
    <property type="entry name" value="Dynein heavy chain, N-terminal domain 2"/>
    <property type="match status" value="1"/>
</dbReference>
<dbReference type="InterPro" id="IPR042222">
    <property type="entry name" value="Dynein_2_N"/>
</dbReference>
<evidence type="ECO:0000256" key="4">
    <source>
        <dbReference type="ARBA" id="ARBA00022701"/>
    </source>
</evidence>
<evidence type="ECO:0000259" key="15">
    <source>
        <dbReference type="Pfam" id="PF12774"/>
    </source>
</evidence>
<keyword evidence="7" id="KW-0243">Dynein</keyword>
<accession>A0A6J3HXA3</accession>
<name>A0A6J3HXA3_SAPAP</name>
<dbReference type="InterPro" id="IPR013602">
    <property type="entry name" value="Dynein_heavy_linker"/>
</dbReference>
<protein>
    <submittedName>
        <fullName evidence="17">Dynein heavy chain 7, axonemal isoform X1</fullName>
    </submittedName>
</protein>
<dbReference type="GO" id="GO:0045505">
    <property type="term" value="F:dynein intermediate chain binding"/>
    <property type="evidence" value="ECO:0007669"/>
    <property type="project" value="InterPro"/>
</dbReference>
<sequence>MSSEQDKSASKEKSKTPIRFLPQLSMEKSASKEKFKAPARALPQLSMVSTKPLWQQAAPSFHLSVKQDDEIPEPFSVKNEQSYAEYMERFGKKGTLPHQVDDSYSGPSTSKSKGKSPHKERENFRSTLVNILMQQDTDLDSAVPDGSIIPKPTTSAVEKDILRYYYYIHHGIDTDHVAPMEDSWLEHVLDLVPQHLKVFTDSIVTLSDEMREDYLLSVKKSIVDFVLKDPREKEDDKKIDELPAHRAEMEILPKPWRKSFLAASNYIRDHLNAMNPTMLAVLDLWHSNFKKLRLVDIEEFHNRHDALELSSFQNIIMRHMESAKDTLLKMWFAEVQNIYYQGNKKKHLPTGDSSAKLESFFNCAAALMTLQLQNLALVSMQDFTDLIAQPPDSVRAFEHPGFIMRLVLDKDTIKFEPEFSDYVDIFVNVYDVMLKAIGCVPRVETKLYSKWESKSKPTTLKPIILSEIIDAHKEKIKEVIMKESVAPTEHLRLYDKYDFLITRKAEQDVDNFLSGNHNYQQIIDEIRKYQKLIEEIQYTSIKTVRLGMFEMHCEELIRALVKRADVICGKLIAKMFRDHQEVNTRLCDEFERIAEKALSTPPNTAELMEMKAYIQKVEVTDMIELEQKLVDSRNCLAFLIEHVNFSPADIRLNNSVFQWYGRMGEIFEEHRKIIKEKIEQYQEGLKLRCERFVEELESYAKQSEEFYSFGDLQDVQRYLKKAQILNGKLDSAADKIEQFNAEEEAFGWPPSVYPQRKKIQDGLNPYLRLYETAVEFSSKYRAWTEGPYHKVNPDQVEADVGNYWRGLYKLEKTFQDSPQALTMTKKVRSKVEDFKQHIPLIQVLCNPGLRPRHWEAMSAIVGYPLQPSDDSTVFSFLDMNLEPYLDRFEGISEAASKEYSLEKTMEKMINEWDAVEFVIHSYRETGTFILASVDEIQMLLDDHIVKTQTMRGSPFIKPYEKQMREWEGKLLLLQEILDEWLKVQATWLYLEPIFSSPDIMSQMPEEGRRFTAVDKTWRDIMRIVIQDKHVLTVVTIERMLERLKKCNELLELILKGLNEYLEKKRLFFPRFFFLSNDELLEILSETKDPTRVQPHLKKCFEGIAKVEFTETLDITHMKSSEGEVVELKEIISTAKARGQVEKWLVELERVMINSIHKVIGVAIFAYTKYERINWVRDWPGQTVLCVSQIFWTKEVQTAIPKGIKALEQYLEMCNIQIDDIVTLVRGKLSKQNRVTLGALVVLDVHARDVLSSLVKKNVSDDSDFEWLSQLRYYWQENHLETKMINAGLRYGYEYLGNSPRLVITPLTDRCYR</sequence>
<feature type="domain" description="Dynein heavy chain linker" evidence="14">
    <location>
        <begin position="757"/>
        <end position="1159"/>
    </location>
</feature>
<dbReference type="PANTHER" id="PTHR22878:SF66">
    <property type="entry name" value="DYNEIN AXONEMAL HEAVY CHAIN 7"/>
    <property type="match status" value="1"/>
</dbReference>
<dbReference type="GO" id="GO:0005858">
    <property type="term" value="C:axonemal dynein complex"/>
    <property type="evidence" value="ECO:0007669"/>
    <property type="project" value="UniProtKB-ARBA"/>
</dbReference>
<evidence type="ECO:0000256" key="8">
    <source>
        <dbReference type="ARBA" id="ARBA00023054"/>
    </source>
</evidence>
<evidence type="ECO:0000256" key="13">
    <source>
        <dbReference type="SAM" id="MobiDB-lite"/>
    </source>
</evidence>
<dbReference type="RefSeq" id="XP_032134687.1">
    <property type="nucleotide sequence ID" value="XM_032278796.1"/>
</dbReference>
<dbReference type="FunFam" id="1.20.58.1120:FF:000005">
    <property type="entry name" value="Dynein, axonemal, heavy chain 12"/>
    <property type="match status" value="1"/>
</dbReference>
<dbReference type="InterPro" id="IPR035699">
    <property type="entry name" value="AAA_6"/>
</dbReference>
<evidence type="ECO:0000256" key="3">
    <source>
        <dbReference type="ARBA" id="ARBA00022490"/>
    </source>
</evidence>
<dbReference type="Proteomes" id="UP000504640">
    <property type="component" value="Unplaced"/>
</dbReference>
<dbReference type="PANTHER" id="PTHR22878">
    <property type="entry name" value="DYNEIN HEAVY CHAIN 6, AXONEMAL-LIKE-RELATED"/>
    <property type="match status" value="1"/>
</dbReference>
<feature type="region of interest" description="Disordered" evidence="13">
    <location>
        <begin position="1"/>
        <end position="32"/>
    </location>
</feature>
<evidence type="ECO:0000256" key="6">
    <source>
        <dbReference type="ARBA" id="ARBA00022840"/>
    </source>
</evidence>
<keyword evidence="3" id="KW-0963">Cytoplasm</keyword>
<feature type="region of interest" description="Disordered" evidence="13">
    <location>
        <begin position="91"/>
        <end position="121"/>
    </location>
</feature>
<gene>
    <name evidence="17" type="primary">DNAH7</name>
</gene>
<evidence type="ECO:0000256" key="10">
    <source>
        <dbReference type="ARBA" id="ARBA00023175"/>
    </source>
</evidence>
<keyword evidence="8" id="KW-0175">Coiled coil</keyword>
<dbReference type="FunFam" id="1.10.287.2620:FF:000002">
    <property type="entry name" value="Dynein heavy chain 2, axonemal"/>
    <property type="match status" value="1"/>
</dbReference>
<keyword evidence="9" id="KW-0969">Cilium</keyword>
<dbReference type="GeneID" id="116552013"/>
<dbReference type="Gene3D" id="3.20.180.20">
    <property type="entry name" value="Dynein heavy chain, N-terminal domain 2"/>
    <property type="match status" value="1"/>
</dbReference>
<dbReference type="Gene3D" id="1.20.58.1120">
    <property type="match status" value="1"/>
</dbReference>
<evidence type="ECO:0000256" key="2">
    <source>
        <dbReference type="ARBA" id="ARBA00008887"/>
    </source>
</evidence>
<proteinExistence type="inferred from homology"/>
<keyword evidence="4" id="KW-0493">Microtubule</keyword>
<dbReference type="GO" id="GO:0005874">
    <property type="term" value="C:microtubule"/>
    <property type="evidence" value="ECO:0007669"/>
    <property type="project" value="UniProtKB-KW"/>
</dbReference>
<keyword evidence="11" id="KW-0206">Cytoskeleton</keyword>
<evidence type="ECO:0000313" key="16">
    <source>
        <dbReference type="Proteomes" id="UP000504640"/>
    </source>
</evidence>
<organism evidence="16 17">
    <name type="scientific">Sapajus apella</name>
    <name type="common">Brown-capped capuchin</name>
    <name type="synonym">Cebus apella</name>
    <dbReference type="NCBI Taxonomy" id="9515"/>
    <lineage>
        <taxon>Eukaryota</taxon>
        <taxon>Metazoa</taxon>
        <taxon>Chordata</taxon>
        <taxon>Craniata</taxon>
        <taxon>Vertebrata</taxon>
        <taxon>Euteleostomi</taxon>
        <taxon>Mammalia</taxon>
        <taxon>Eutheria</taxon>
        <taxon>Euarchontoglires</taxon>
        <taxon>Primates</taxon>
        <taxon>Haplorrhini</taxon>
        <taxon>Platyrrhini</taxon>
        <taxon>Cebidae</taxon>
        <taxon>Cebinae</taxon>
        <taxon>Sapajus</taxon>
    </lineage>
</organism>
<dbReference type="Pfam" id="PF08393">
    <property type="entry name" value="DHC_N2"/>
    <property type="match status" value="1"/>
</dbReference>
<dbReference type="GO" id="GO:0007018">
    <property type="term" value="P:microtubule-based movement"/>
    <property type="evidence" value="ECO:0007669"/>
    <property type="project" value="InterPro"/>
</dbReference>
<keyword evidence="10" id="KW-0505">Motor protein</keyword>